<dbReference type="PANTHER" id="PTHR35278:SF1">
    <property type="entry name" value="F8K7.16"/>
    <property type="match status" value="1"/>
</dbReference>
<evidence type="ECO:0000313" key="3">
    <source>
        <dbReference type="Proteomes" id="UP001374584"/>
    </source>
</evidence>
<protein>
    <submittedName>
        <fullName evidence="2">Uncharacterized protein</fullName>
    </submittedName>
</protein>
<dbReference type="InterPro" id="IPR036093">
    <property type="entry name" value="NAC_dom_sf"/>
</dbReference>
<name>A0AAN9R305_PHACN</name>
<keyword evidence="3" id="KW-1185">Reference proteome</keyword>
<gene>
    <name evidence="2" type="ORF">VNO80_16257</name>
</gene>
<evidence type="ECO:0000313" key="2">
    <source>
        <dbReference type="EMBL" id="KAK7356976.1"/>
    </source>
</evidence>
<feature type="transmembrane region" description="Helical" evidence="1">
    <location>
        <begin position="54"/>
        <end position="74"/>
    </location>
</feature>
<dbReference type="SUPFAM" id="SSF101941">
    <property type="entry name" value="NAC domain"/>
    <property type="match status" value="1"/>
</dbReference>
<keyword evidence="1" id="KW-0812">Transmembrane</keyword>
<organism evidence="2 3">
    <name type="scientific">Phaseolus coccineus</name>
    <name type="common">Scarlet runner bean</name>
    <name type="synonym">Phaseolus multiflorus</name>
    <dbReference type="NCBI Taxonomy" id="3886"/>
    <lineage>
        <taxon>Eukaryota</taxon>
        <taxon>Viridiplantae</taxon>
        <taxon>Streptophyta</taxon>
        <taxon>Embryophyta</taxon>
        <taxon>Tracheophyta</taxon>
        <taxon>Spermatophyta</taxon>
        <taxon>Magnoliopsida</taxon>
        <taxon>eudicotyledons</taxon>
        <taxon>Gunneridae</taxon>
        <taxon>Pentapetalae</taxon>
        <taxon>rosids</taxon>
        <taxon>fabids</taxon>
        <taxon>Fabales</taxon>
        <taxon>Fabaceae</taxon>
        <taxon>Papilionoideae</taxon>
        <taxon>50 kb inversion clade</taxon>
        <taxon>NPAAA clade</taxon>
        <taxon>indigoferoid/millettioid clade</taxon>
        <taxon>Phaseoleae</taxon>
        <taxon>Phaseolus</taxon>
    </lineage>
</organism>
<proteinExistence type="predicted"/>
<dbReference type="PANTHER" id="PTHR35278">
    <property type="entry name" value="TRANSMEMBRANE PROTEIN-RELATED"/>
    <property type="match status" value="1"/>
</dbReference>
<dbReference type="GO" id="GO:0003677">
    <property type="term" value="F:DNA binding"/>
    <property type="evidence" value="ECO:0007669"/>
    <property type="project" value="InterPro"/>
</dbReference>
<dbReference type="GO" id="GO:0006355">
    <property type="term" value="P:regulation of DNA-templated transcription"/>
    <property type="evidence" value="ECO:0007669"/>
    <property type="project" value="InterPro"/>
</dbReference>
<reference evidence="2 3" key="1">
    <citation type="submission" date="2024-01" db="EMBL/GenBank/DDBJ databases">
        <title>The genomes of 5 underutilized Papilionoideae crops provide insights into root nodulation and disease resistanc.</title>
        <authorList>
            <person name="Jiang F."/>
        </authorList>
    </citation>
    <scope>NUCLEOTIDE SEQUENCE [LARGE SCALE GENOMIC DNA]</scope>
    <source>
        <strain evidence="2">JINMINGXINNONG_FW02</strain>
        <tissue evidence="2">Leaves</tissue>
    </source>
</reference>
<evidence type="ECO:0000256" key="1">
    <source>
        <dbReference type="SAM" id="Phobius"/>
    </source>
</evidence>
<keyword evidence="1" id="KW-1133">Transmembrane helix</keyword>
<sequence length="410" mass="47405">MGNVIESFASGLGQAIGKLFSSPIEFLSGKSCSSVCGPTWDFMCYIENFCVSNILKLAMVFMLSYIVLLFFYLVHKLGICGCLCRSSCKMIWACFSSCFHVWEYSCTFLCIKLSNIRRTRRIRRRVRMDMKKNFYFKTGEENYTGERLSYHFPTSAKMSRSISRSRDYKASHLRKSLQPRRHHARVELSRDLRCKSKRNHSLREPSYTSNAFKHGNHIGTVNDIKVTRTSKFARKGISRRNRVLPRQRRYLQVKENVVIALHQGCLIQKQSPKVYDRDVAQERPGLPEGLKFDRSDQEIIWHLHAKVGAENSKPHPFIDGFITTLAVDDGICYTHPQHLPGVKQDEISSHFSMEQSRLINTGNRKHRKICDQDFADARWMCYDLAIFEEIFISCGLLLRDACLLVATTLK</sequence>
<keyword evidence="1" id="KW-0472">Membrane</keyword>
<dbReference type="EMBL" id="JAYMYR010000006">
    <property type="protein sequence ID" value="KAK7356976.1"/>
    <property type="molecule type" value="Genomic_DNA"/>
</dbReference>
<accession>A0AAN9R305</accession>
<dbReference type="Proteomes" id="UP001374584">
    <property type="component" value="Unassembled WGS sequence"/>
</dbReference>
<comment type="caution">
    <text evidence="2">The sequence shown here is derived from an EMBL/GenBank/DDBJ whole genome shotgun (WGS) entry which is preliminary data.</text>
</comment>
<dbReference type="AlphaFoldDB" id="A0AAN9R305"/>